<feature type="domain" description="G-patch" evidence="2">
    <location>
        <begin position="278"/>
        <end position="325"/>
    </location>
</feature>
<dbReference type="InterPro" id="IPR021859">
    <property type="entry name" value="XTBD"/>
</dbReference>
<dbReference type="Pfam" id="PF01585">
    <property type="entry name" value="G-patch"/>
    <property type="match status" value="1"/>
</dbReference>
<dbReference type="GO" id="GO:0003676">
    <property type="term" value="F:nucleic acid binding"/>
    <property type="evidence" value="ECO:0007669"/>
    <property type="project" value="UniProtKB-UniRule"/>
</dbReference>
<dbReference type="PROSITE" id="PS50174">
    <property type="entry name" value="G_PATCH"/>
    <property type="match status" value="1"/>
</dbReference>
<evidence type="ECO:0008006" key="6">
    <source>
        <dbReference type="Google" id="ProtNLM"/>
    </source>
</evidence>
<feature type="compositionally biased region" description="Polar residues" evidence="1">
    <location>
        <begin position="103"/>
        <end position="132"/>
    </location>
</feature>
<feature type="compositionally biased region" description="Basic and acidic residues" evidence="1">
    <location>
        <begin position="133"/>
        <end position="149"/>
    </location>
</feature>
<feature type="region of interest" description="Disordered" evidence="1">
    <location>
        <begin position="96"/>
        <end position="152"/>
    </location>
</feature>
<dbReference type="PROSITE" id="PS51061">
    <property type="entry name" value="R3H"/>
    <property type="match status" value="1"/>
</dbReference>
<dbReference type="SUPFAM" id="SSF82708">
    <property type="entry name" value="R3H domain"/>
    <property type="match status" value="1"/>
</dbReference>
<dbReference type="EMBL" id="QOIP01000014">
    <property type="protein sequence ID" value="RLU14982.1"/>
    <property type="molecule type" value="Genomic_DNA"/>
</dbReference>
<dbReference type="PROSITE" id="PS51827">
    <property type="entry name" value="XTBD"/>
    <property type="match status" value="1"/>
</dbReference>
<evidence type="ECO:0000259" key="3">
    <source>
        <dbReference type="PROSITE" id="PS51061"/>
    </source>
</evidence>
<dbReference type="InterPro" id="IPR000467">
    <property type="entry name" value="G_patch_dom"/>
</dbReference>
<feature type="domain" description="XRN2-binding (XTBD)" evidence="4">
    <location>
        <begin position="9"/>
        <end position="93"/>
    </location>
</feature>
<reference evidence="5" key="1">
    <citation type="journal article" date="2018" name="Genome Res.">
        <title>The genomic architecture and molecular evolution of ant odorant receptors.</title>
        <authorList>
            <person name="McKenzie S.K."/>
            <person name="Kronauer D.J.C."/>
        </authorList>
    </citation>
    <scope>NUCLEOTIDE SEQUENCE [LARGE SCALE GENOMIC DNA]</scope>
    <source>
        <strain evidence="5">Clonal line C1</strain>
    </source>
</reference>
<dbReference type="Gene3D" id="3.30.1370.50">
    <property type="entry name" value="R3H-like domain"/>
    <property type="match status" value="1"/>
</dbReference>
<evidence type="ECO:0000256" key="1">
    <source>
        <dbReference type="SAM" id="MobiDB-lite"/>
    </source>
</evidence>
<dbReference type="InterPro" id="IPR036867">
    <property type="entry name" value="R3H_dom_sf"/>
</dbReference>
<protein>
    <recommendedName>
        <fullName evidence="6">NF-kappa-B-repressing factor</fullName>
    </recommendedName>
</protein>
<dbReference type="InterPro" id="IPR001374">
    <property type="entry name" value="R3H_dom"/>
</dbReference>
<proteinExistence type="predicted"/>
<gene>
    <name evidence="5" type="ORF">DMN91_012869</name>
</gene>
<dbReference type="Proteomes" id="UP000279307">
    <property type="component" value="Chromosome 14"/>
</dbReference>
<dbReference type="SMART" id="SM00393">
    <property type="entry name" value="R3H"/>
    <property type="match status" value="1"/>
</dbReference>
<evidence type="ECO:0000313" key="5">
    <source>
        <dbReference type="EMBL" id="RLU14982.1"/>
    </source>
</evidence>
<dbReference type="SMART" id="SM00443">
    <property type="entry name" value="G_patch"/>
    <property type="match status" value="1"/>
</dbReference>
<reference evidence="5" key="2">
    <citation type="submission" date="2018-07" db="EMBL/GenBank/DDBJ databases">
        <authorList>
            <person name="Mckenzie S.K."/>
            <person name="Kronauer D.J.C."/>
        </authorList>
    </citation>
    <scope>NUCLEOTIDE SEQUENCE</scope>
    <source>
        <strain evidence="5">Clonal line C1</strain>
    </source>
</reference>
<dbReference type="Pfam" id="PF01424">
    <property type="entry name" value="R3H"/>
    <property type="match status" value="1"/>
</dbReference>
<organism evidence="5">
    <name type="scientific">Ooceraea biroi</name>
    <name type="common">Clonal raider ant</name>
    <name type="synonym">Cerapachys biroi</name>
    <dbReference type="NCBI Taxonomy" id="2015173"/>
    <lineage>
        <taxon>Eukaryota</taxon>
        <taxon>Metazoa</taxon>
        <taxon>Ecdysozoa</taxon>
        <taxon>Arthropoda</taxon>
        <taxon>Hexapoda</taxon>
        <taxon>Insecta</taxon>
        <taxon>Pterygota</taxon>
        <taxon>Neoptera</taxon>
        <taxon>Endopterygota</taxon>
        <taxon>Hymenoptera</taxon>
        <taxon>Apocrita</taxon>
        <taxon>Aculeata</taxon>
        <taxon>Formicoidea</taxon>
        <taxon>Formicidae</taxon>
        <taxon>Dorylinae</taxon>
        <taxon>Ooceraea</taxon>
    </lineage>
</organism>
<dbReference type="PANTHER" id="PTHR48430:SF1">
    <property type="entry name" value="PARTNER OF XRN-2 PROTEIN 1"/>
    <property type="match status" value="1"/>
</dbReference>
<evidence type="ECO:0000259" key="4">
    <source>
        <dbReference type="PROSITE" id="PS51827"/>
    </source>
</evidence>
<feature type="domain" description="R3H" evidence="3">
    <location>
        <begin position="330"/>
        <end position="393"/>
    </location>
</feature>
<evidence type="ECO:0000259" key="2">
    <source>
        <dbReference type="PROSITE" id="PS50174"/>
    </source>
</evidence>
<sequence>MSVNEDWDVEQYKVEHESDEHWELRRKFLLAHKDKFSEDTLVCLAQVFVNVELLGCRYPEETMDLVKDLSEDVAAEYREKQKTKLQRTFVAASEAASSKIKGRTSQPSTVTEKHVPNTSKYMPNPANQSCRKLNTEEPPSKRLNTEERPSKRRKINVTSCGDHSYGDIILWERPGDVPQSILNTSANISGANLKWEYGQKQGVWECVIYLNSKRLASCTSFNKKIAKNDTARDALNELRKRYYTIKVKPSTDATSNVTVTTKEIKPEATVHDDERKESNGIGEKMMKMMGWMGGGLGKSEQGVVEPMSTTLEPQVSRKGLGLKSGSCTAHEVKAKCQKLFRDFLRTDMQNDIVFLDFTNDERQVIHQIARTMDLKSRSYGPTDKRKLIVSRKIDARTLLRELKSLGGATEKYELVEPAGNKLTPSSTSTSS</sequence>
<dbReference type="PANTHER" id="PTHR48430">
    <property type="entry name" value="PARTNER OF XRN-2 PROTEIN 1"/>
    <property type="match status" value="1"/>
</dbReference>
<name>A0A3L8D3A2_OOCBI</name>
<dbReference type="OrthoDB" id="2359216at2759"/>
<accession>A0A3L8D3A2</accession>
<dbReference type="AlphaFoldDB" id="A0A3L8D3A2"/>
<comment type="caution">
    <text evidence="5">The sequence shown here is derived from an EMBL/GenBank/DDBJ whole genome shotgun (WGS) entry which is preliminary data.</text>
</comment>
<dbReference type="Pfam" id="PF11952">
    <property type="entry name" value="XTBD"/>
    <property type="match status" value="1"/>
</dbReference>